<dbReference type="Gene3D" id="2.40.128.20">
    <property type="match status" value="1"/>
</dbReference>
<dbReference type="InterPro" id="IPR021664">
    <property type="entry name" value="DUF3255"/>
</dbReference>
<evidence type="ECO:0000313" key="4">
    <source>
        <dbReference type="Proteomes" id="UP000501914"/>
    </source>
</evidence>
<dbReference type="EMBL" id="CP048852">
    <property type="protein sequence ID" value="QIW81969.1"/>
    <property type="molecule type" value="Genomic_DNA"/>
</dbReference>
<accession>A0A6H0WPT3</accession>
<dbReference type="RefSeq" id="WP_167873708.1">
    <property type="nucleotide sequence ID" value="NZ_CP048852.1"/>
</dbReference>
<proteinExistence type="predicted"/>
<keyword evidence="2" id="KW-0732">Signal</keyword>
<dbReference type="KEGG" id="bteq:G4P54_20345"/>
<evidence type="ECO:0000256" key="2">
    <source>
        <dbReference type="SAM" id="SignalP"/>
    </source>
</evidence>
<evidence type="ECO:0000313" key="3">
    <source>
        <dbReference type="EMBL" id="QIW81969.1"/>
    </source>
</evidence>
<feature type="chain" id="PRO_5026115749" evidence="2">
    <location>
        <begin position="28"/>
        <end position="145"/>
    </location>
</feature>
<feature type="signal peptide" evidence="2">
    <location>
        <begin position="1"/>
        <end position="27"/>
    </location>
</feature>
<dbReference type="Proteomes" id="UP000501914">
    <property type="component" value="Chromosome"/>
</dbReference>
<name>A0A6H0WPT3_9BACI</name>
<organism evidence="3 4">
    <name type="scientific">Bacillus tequilensis</name>
    <dbReference type="NCBI Taxonomy" id="227866"/>
    <lineage>
        <taxon>Bacteria</taxon>
        <taxon>Bacillati</taxon>
        <taxon>Bacillota</taxon>
        <taxon>Bacilli</taxon>
        <taxon>Bacillales</taxon>
        <taxon>Bacillaceae</taxon>
        <taxon>Bacillus</taxon>
    </lineage>
</organism>
<dbReference type="AlphaFoldDB" id="A0A6H0WPT3"/>
<feature type="compositionally biased region" description="Basic and acidic residues" evidence="1">
    <location>
        <begin position="135"/>
        <end position="145"/>
    </location>
</feature>
<evidence type="ECO:0000256" key="1">
    <source>
        <dbReference type="SAM" id="MobiDB-lite"/>
    </source>
</evidence>
<dbReference type="PROSITE" id="PS51257">
    <property type="entry name" value="PROKAR_LIPOPROTEIN"/>
    <property type="match status" value="1"/>
</dbReference>
<dbReference type="Pfam" id="PF11631">
    <property type="entry name" value="DUF3255"/>
    <property type="match status" value="1"/>
</dbReference>
<sequence length="145" mass="15947">MILLGSKGVIALLLAAVCIVVSGCQQQKEETPFYYGTWDEGLAPGPTYGVKSATVTFTKDEVAETEVIEGRGEVQLPFMAYKVISQDADGSIEIQYLGPYYSVKSKLKRGENGTLIWEQNGQTKTMTRIKPSTTGKEEKDEKQKS</sequence>
<dbReference type="InterPro" id="IPR012674">
    <property type="entry name" value="Calycin"/>
</dbReference>
<feature type="compositionally biased region" description="Polar residues" evidence="1">
    <location>
        <begin position="119"/>
        <end position="134"/>
    </location>
</feature>
<dbReference type="CDD" id="cd19434">
    <property type="entry name" value="lipocalin_YxeF"/>
    <property type="match status" value="1"/>
</dbReference>
<reference evidence="3 4" key="1">
    <citation type="submission" date="2020-02" db="EMBL/GenBank/DDBJ databases">
        <title>Genome sequencing, annotation and comparative genomic analysis of Bacillus tequilensis EA-CB0015, an effective biological control agent against Pseudocercospora fijiensis in banana plants.</title>
        <authorList>
            <person name="Cuellar-Gaviria T.Z."/>
            <person name="Ju K.-S."/>
            <person name="Villegas-Escobar V."/>
        </authorList>
    </citation>
    <scope>NUCLEOTIDE SEQUENCE [LARGE SCALE GENOMIC DNA]</scope>
    <source>
        <strain evidence="3 4">EA-CB0015</strain>
    </source>
</reference>
<dbReference type="SUPFAM" id="SSF50814">
    <property type="entry name" value="Lipocalins"/>
    <property type="match status" value="1"/>
</dbReference>
<feature type="region of interest" description="Disordered" evidence="1">
    <location>
        <begin position="119"/>
        <end position="145"/>
    </location>
</feature>
<gene>
    <name evidence="3" type="ORF">G4P54_20345</name>
</gene>
<keyword evidence="4" id="KW-1185">Reference proteome</keyword>
<protein>
    <submittedName>
        <fullName evidence="3">DUF3255 domain-containing protein</fullName>
    </submittedName>
</protein>